<accession>A0A816FDT3</accession>
<protein>
    <submittedName>
        <fullName evidence="3">Uncharacterized protein</fullName>
    </submittedName>
</protein>
<feature type="coiled-coil region" evidence="1">
    <location>
        <begin position="310"/>
        <end position="686"/>
    </location>
</feature>
<dbReference type="Gene3D" id="1.10.287.950">
    <property type="entry name" value="Methyl-accepting chemotaxis protein"/>
    <property type="match status" value="1"/>
</dbReference>
<sequence length="686" mass="80778">MFKNLKEKLATQVTKTNQPFLSSIPSPESTSKSKDSGTRTSSVTSRDDNHETNRSRLDSASSDISQFSVGHSPNYVSPPRTYRPPSDIESEYGGEESDHEGNTRLLKLQKLLAVYKNKFNQLKNAYDEVEREKDHIKNILQQHQDTSLTRISELREQIKLDKQAKEQLECLHRKEMRQRENRIEELTLQVDAQKDLIQLPHQTDHEEIQSLREKNSKLEALLTRCKDGLKIHQEKQNELTKQRDDFLQQLNEKQAVIESMMKANSKDEDHFSLKHFVRNILDRHPDDASIASLEVQEHFDSDISVLLQDKQRLQEELEAVRLCMRQMENELEVTKQQAKIDKDLKEKYDDLSNSIEQLTNDKIKLEKLNEELNQQIQSSDLNLIISNQNMNISHLNEELDNLRDMIKNIENIVPENPSIDLLERIQQLKQNDIQLSQTLENQRQEHSDEFDIVLKEIQDENTYLKSQIEEIEKLKNSSIQLLKDEHEKTLEVLHTQFNNKYQGQLSSLENELKAEVMRADDKINRLNSQTAQQQEEIQRLENLDQSQKQLLNENNILKEQLTTFHEKTKQLQDDIQEKQNEINHYQVIIKELEDTMKQMRSKYEQIEKELEEKQNEIIQLNNTVEQLKENNGLINDKYQQLTKSFEQKQNEVDQLKINISTITEENQQIKEEIVQLNQIIDEVKLK</sequence>
<organism evidence="3 4">
    <name type="scientific">Adineta steineri</name>
    <dbReference type="NCBI Taxonomy" id="433720"/>
    <lineage>
        <taxon>Eukaryota</taxon>
        <taxon>Metazoa</taxon>
        <taxon>Spiralia</taxon>
        <taxon>Gnathifera</taxon>
        <taxon>Rotifera</taxon>
        <taxon>Eurotatoria</taxon>
        <taxon>Bdelloidea</taxon>
        <taxon>Adinetida</taxon>
        <taxon>Adinetidae</taxon>
        <taxon>Adineta</taxon>
    </lineage>
</organism>
<feature type="compositionally biased region" description="Polar residues" evidence="2">
    <location>
        <begin position="58"/>
        <end position="75"/>
    </location>
</feature>
<evidence type="ECO:0000256" key="1">
    <source>
        <dbReference type="SAM" id="Coils"/>
    </source>
</evidence>
<proteinExistence type="predicted"/>
<dbReference type="GO" id="GO:0005794">
    <property type="term" value="C:Golgi apparatus"/>
    <property type="evidence" value="ECO:0007669"/>
    <property type="project" value="TreeGrafter"/>
</dbReference>
<feature type="compositionally biased region" description="Polar residues" evidence="2">
    <location>
        <begin position="11"/>
        <end position="21"/>
    </location>
</feature>
<keyword evidence="1" id="KW-0175">Coiled coil</keyword>
<dbReference type="AlphaFoldDB" id="A0A816FDT3"/>
<dbReference type="PANTHER" id="PTHR19327">
    <property type="entry name" value="GOLGIN"/>
    <property type="match status" value="1"/>
</dbReference>
<dbReference type="OrthoDB" id="28818at2759"/>
<feature type="compositionally biased region" description="Basic and acidic residues" evidence="2">
    <location>
        <begin position="45"/>
        <end position="57"/>
    </location>
</feature>
<feature type="non-terminal residue" evidence="3">
    <location>
        <position position="686"/>
    </location>
</feature>
<gene>
    <name evidence="3" type="ORF">QVE165_LOCUS63090</name>
</gene>
<dbReference type="GO" id="GO:0031267">
    <property type="term" value="F:small GTPase binding"/>
    <property type="evidence" value="ECO:0007669"/>
    <property type="project" value="TreeGrafter"/>
</dbReference>
<feature type="region of interest" description="Disordered" evidence="2">
    <location>
        <begin position="1"/>
        <end position="101"/>
    </location>
</feature>
<dbReference type="PANTHER" id="PTHR19327:SF0">
    <property type="entry name" value="GOLGIN SUBFAMILY A MEMBER 4"/>
    <property type="match status" value="1"/>
</dbReference>
<keyword evidence="4" id="KW-1185">Reference proteome</keyword>
<reference evidence="3" key="1">
    <citation type="submission" date="2021-02" db="EMBL/GenBank/DDBJ databases">
        <authorList>
            <person name="Nowell W R."/>
        </authorList>
    </citation>
    <scope>NUCLEOTIDE SEQUENCE</scope>
</reference>
<comment type="caution">
    <text evidence="3">The sequence shown here is derived from an EMBL/GenBank/DDBJ whole genome shotgun (WGS) entry which is preliminary data.</text>
</comment>
<dbReference type="EMBL" id="CAJNOM010004963">
    <property type="protein sequence ID" value="CAF1660245.1"/>
    <property type="molecule type" value="Genomic_DNA"/>
</dbReference>
<evidence type="ECO:0000313" key="4">
    <source>
        <dbReference type="Proteomes" id="UP000663832"/>
    </source>
</evidence>
<dbReference type="Proteomes" id="UP000663832">
    <property type="component" value="Unassembled WGS sequence"/>
</dbReference>
<dbReference type="GO" id="GO:0048193">
    <property type="term" value="P:Golgi vesicle transport"/>
    <property type="evidence" value="ECO:0007669"/>
    <property type="project" value="TreeGrafter"/>
</dbReference>
<evidence type="ECO:0000313" key="3">
    <source>
        <dbReference type="EMBL" id="CAF1660245.1"/>
    </source>
</evidence>
<evidence type="ECO:0000256" key="2">
    <source>
        <dbReference type="SAM" id="MobiDB-lite"/>
    </source>
</evidence>
<feature type="compositionally biased region" description="Acidic residues" evidence="2">
    <location>
        <begin position="88"/>
        <end position="98"/>
    </location>
</feature>
<name>A0A816FDT3_9BILA</name>
<feature type="coiled-coil region" evidence="1">
    <location>
        <begin position="105"/>
        <end position="196"/>
    </location>
</feature>